<feature type="transmembrane region" description="Helical" evidence="6">
    <location>
        <begin position="139"/>
        <end position="161"/>
    </location>
</feature>
<keyword evidence="3 6" id="KW-0812">Transmembrane</keyword>
<dbReference type="InterPro" id="IPR020846">
    <property type="entry name" value="MFS_dom"/>
</dbReference>
<evidence type="ECO:0000256" key="4">
    <source>
        <dbReference type="ARBA" id="ARBA00022989"/>
    </source>
</evidence>
<dbReference type="Gene3D" id="1.20.1250.20">
    <property type="entry name" value="MFS general substrate transporter like domains"/>
    <property type="match status" value="1"/>
</dbReference>
<dbReference type="Pfam" id="PF07690">
    <property type="entry name" value="MFS_1"/>
    <property type="match status" value="1"/>
</dbReference>
<feature type="transmembrane region" description="Helical" evidence="6">
    <location>
        <begin position="394"/>
        <end position="417"/>
    </location>
</feature>
<evidence type="ECO:0000256" key="5">
    <source>
        <dbReference type="ARBA" id="ARBA00023136"/>
    </source>
</evidence>
<keyword evidence="4 6" id="KW-1133">Transmembrane helix</keyword>
<dbReference type="PANTHER" id="PTHR42718">
    <property type="entry name" value="MAJOR FACILITATOR SUPERFAMILY MULTIDRUG TRANSPORTER MFSC"/>
    <property type="match status" value="1"/>
</dbReference>
<comment type="caution">
    <text evidence="8">The sequence shown here is derived from an EMBL/GenBank/DDBJ whole genome shotgun (WGS) entry which is preliminary data.</text>
</comment>
<comment type="subcellular location">
    <subcellularLocation>
        <location evidence="1">Cell membrane</location>
        <topology evidence="1">Multi-pass membrane protein</topology>
    </subcellularLocation>
</comment>
<dbReference type="Proteomes" id="UP000194360">
    <property type="component" value="Unassembled WGS sequence"/>
</dbReference>
<keyword evidence="9" id="KW-1185">Reference proteome</keyword>
<evidence type="ECO:0000259" key="7">
    <source>
        <dbReference type="PROSITE" id="PS50850"/>
    </source>
</evidence>
<feature type="transmembrane region" description="Helical" evidence="6">
    <location>
        <begin position="295"/>
        <end position="314"/>
    </location>
</feature>
<sequence>MNAPETAPVRTRWGAVVALGLAMLAVTSEITIAAVALPGIGSGMGVGPGATAWVMLAYTVPMAALGIPAGRWGDRADPRPVFLIAQAGLLLGTAATVLAPTFAVLIGARVLQGIAGALVVAVYMPIVTAAVAPERRGSAISVIITIMTVGAMAGAPIGGLVADAVGWRAVFLVKVPAVLAAVVTGAILLDRRRVRGVPLPDRSVLAEAVLLGGAVTALLLALEQGAGPVWQAPLAAVLAVALLAGWSRLPAAAAVVELVRRPRFGATLAALLTLSLGAGLSAFLVPWFVTDVVRGTAATSGAALLAFVAAMAITSPVAGRLTDRFGALRITVAGGSLSVLALAVLLPLGDGSDATALAWRMALFGIAAGVFNPAVNAAVLAAAPAGAEGATGGIAMTVRTIGAAVGPAAVALGWTLTGGGTPGWRLGIGILLVAAAVGTLAVLRPALRAPA</sequence>
<accession>A0A1Y2N6I3</accession>
<feature type="transmembrane region" description="Helical" evidence="6">
    <location>
        <begin position="12"/>
        <end position="38"/>
    </location>
</feature>
<dbReference type="RefSeq" id="WP_232021011.1">
    <property type="nucleotide sequence ID" value="NZ_AP018920.1"/>
</dbReference>
<evidence type="ECO:0000256" key="2">
    <source>
        <dbReference type="ARBA" id="ARBA00022448"/>
    </source>
</evidence>
<evidence type="ECO:0000313" key="9">
    <source>
        <dbReference type="Proteomes" id="UP000194360"/>
    </source>
</evidence>
<dbReference type="GO" id="GO:0005886">
    <property type="term" value="C:plasma membrane"/>
    <property type="evidence" value="ECO:0007669"/>
    <property type="project" value="UniProtKB-SubCell"/>
</dbReference>
<dbReference type="InterPro" id="IPR036259">
    <property type="entry name" value="MFS_trans_sf"/>
</dbReference>
<evidence type="ECO:0000256" key="6">
    <source>
        <dbReference type="SAM" id="Phobius"/>
    </source>
</evidence>
<reference evidence="8 9" key="1">
    <citation type="submission" date="2016-09" db="EMBL/GenBank/DDBJ databases">
        <title>Pseudonocardia autotrophica DSM535, a candidate organism with high potential of specific P450 cytochromes.</title>
        <authorList>
            <person name="Grumaz C."/>
            <person name="Vainshtein Y."/>
            <person name="Kirstahler P."/>
            <person name="Sohn K."/>
        </authorList>
    </citation>
    <scope>NUCLEOTIDE SEQUENCE [LARGE SCALE GENOMIC DNA]</scope>
    <source>
        <strain evidence="8 9">DSM 535</strain>
    </source>
</reference>
<dbReference type="STRING" id="2074.BG845_00679"/>
<keyword evidence="2" id="KW-0813">Transport</keyword>
<feature type="transmembrane region" description="Helical" evidence="6">
    <location>
        <begin position="167"/>
        <end position="189"/>
    </location>
</feature>
<feature type="transmembrane region" description="Helical" evidence="6">
    <location>
        <begin position="358"/>
        <end position="382"/>
    </location>
</feature>
<evidence type="ECO:0000313" key="8">
    <source>
        <dbReference type="EMBL" id="OSY43074.1"/>
    </source>
</evidence>
<keyword evidence="5 6" id="KW-0472">Membrane</keyword>
<feature type="transmembrane region" description="Helical" evidence="6">
    <location>
        <begin position="423"/>
        <end position="443"/>
    </location>
</feature>
<evidence type="ECO:0000256" key="1">
    <source>
        <dbReference type="ARBA" id="ARBA00004651"/>
    </source>
</evidence>
<dbReference type="PROSITE" id="PS50850">
    <property type="entry name" value="MFS"/>
    <property type="match status" value="1"/>
</dbReference>
<protein>
    <submittedName>
        <fullName evidence="8">Multidrug resistance protein stp</fullName>
    </submittedName>
</protein>
<dbReference type="AlphaFoldDB" id="A0A1Y2N6I3"/>
<evidence type="ECO:0000256" key="3">
    <source>
        <dbReference type="ARBA" id="ARBA00022692"/>
    </source>
</evidence>
<name>A0A1Y2N6I3_PSEAH</name>
<dbReference type="EMBL" id="MIGB01000003">
    <property type="protein sequence ID" value="OSY43074.1"/>
    <property type="molecule type" value="Genomic_DNA"/>
</dbReference>
<feature type="transmembrane region" description="Helical" evidence="6">
    <location>
        <begin position="204"/>
        <end position="222"/>
    </location>
</feature>
<feature type="transmembrane region" description="Helical" evidence="6">
    <location>
        <begin position="234"/>
        <end position="256"/>
    </location>
</feature>
<feature type="transmembrane region" description="Helical" evidence="6">
    <location>
        <begin position="268"/>
        <end position="289"/>
    </location>
</feature>
<feature type="transmembrane region" description="Helical" evidence="6">
    <location>
        <begin position="114"/>
        <end position="132"/>
    </location>
</feature>
<feature type="domain" description="Major facilitator superfamily (MFS) profile" evidence="7">
    <location>
        <begin position="15"/>
        <end position="451"/>
    </location>
</feature>
<feature type="transmembrane region" description="Helical" evidence="6">
    <location>
        <begin position="326"/>
        <end position="346"/>
    </location>
</feature>
<feature type="transmembrane region" description="Helical" evidence="6">
    <location>
        <begin position="50"/>
        <end position="69"/>
    </location>
</feature>
<dbReference type="PANTHER" id="PTHR42718:SF9">
    <property type="entry name" value="MAJOR FACILITATOR SUPERFAMILY MULTIDRUG TRANSPORTER MFSC"/>
    <property type="match status" value="1"/>
</dbReference>
<gene>
    <name evidence="8" type="primary">stp_1</name>
    <name evidence="8" type="ORF">BG845_00679</name>
</gene>
<feature type="transmembrane region" description="Helical" evidence="6">
    <location>
        <begin position="81"/>
        <end position="108"/>
    </location>
</feature>
<organism evidence="8 9">
    <name type="scientific">Pseudonocardia autotrophica</name>
    <name type="common">Amycolata autotrophica</name>
    <name type="synonym">Nocardia autotrophica</name>
    <dbReference type="NCBI Taxonomy" id="2074"/>
    <lineage>
        <taxon>Bacteria</taxon>
        <taxon>Bacillati</taxon>
        <taxon>Actinomycetota</taxon>
        <taxon>Actinomycetes</taxon>
        <taxon>Pseudonocardiales</taxon>
        <taxon>Pseudonocardiaceae</taxon>
        <taxon>Pseudonocardia</taxon>
    </lineage>
</organism>
<dbReference type="InterPro" id="IPR011701">
    <property type="entry name" value="MFS"/>
</dbReference>
<dbReference type="SUPFAM" id="SSF103473">
    <property type="entry name" value="MFS general substrate transporter"/>
    <property type="match status" value="1"/>
</dbReference>
<dbReference type="GO" id="GO:0022857">
    <property type="term" value="F:transmembrane transporter activity"/>
    <property type="evidence" value="ECO:0007669"/>
    <property type="project" value="InterPro"/>
</dbReference>
<proteinExistence type="predicted"/>